<keyword evidence="3" id="KW-0963">Cytoplasm</keyword>
<organism evidence="11 12">
    <name type="scientific">Candidatus Falkowbacteria bacterium HGW-Falkowbacteria-2</name>
    <dbReference type="NCBI Taxonomy" id="2013769"/>
    <lineage>
        <taxon>Bacteria</taxon>
        <taxon>Candidatus Falkowiibacteriota</taxon>
    </lineage>
</organism>
<evidence type="ECO:0000259" key="10">
    <source>
        <dbReference type="PROSITE" id="PS51918"/>
    </source>
</evidence>
<dbReference type="InterPro" id="IPR005840">
    <property type="entry name" value="Ribosomal_uS12_MeSTrfase_RimO"/>
</dbReference>
<comment type="cofactor">
    <cofactor evidence="1">
        <name>[4Fe-4S] cluster</name>
        <dbReference type="ChEBI" id="CHEBI:49883"/>
    </cofactor>
</comment>
<evidence type="ECO:0000256" key="5">
    <source>
        <dbReference type="ARBA" id="ARBA00022691"/>
    </source>
</evidence>
<name>A0A2N2E1I9_9BACT</name>
<dbReference type="NCBIfam" id="TIGR00089">
    <property type="entry name" value="MiaB/RimO family radical SAM methylthiotransferase"/>
    <property type="match status" value="1"/>
</dbReference>
<dbReference type="InterPro" id="IPR038135">
    <property type="entry name" value="Methylthiotransferase_N_sf"/>
</dbReference>
<dbReference type="GO" id="GO:0006400">
    <property type="term" value="P:tRNA modification"/>
    <property type="evidence" value="ECO:0007669"/>
    <property type="project" value="InterPro"/>
</dbReference>
<comment type="caution">
    <text evidence="11">The sequence shown here is derived from an EMBL/GenBank/DDBJ whole genome shotgun (WGS) entry which is preliminary data.</text>
</comment>
<evidence type="ECO:0000259" key="9">
    <source>
        <dbReference type="PROSITE" id="PS51449"/>
    </source>
</evidence>
<evidence type="ECO:0000256" key="6">
    <source>
        <dbReference type="ARBA" id="ARBA00022723"/>
    </source>
</evidence>
<proteinExistence type="predicted"/>
<keyword evidence="5" id="KW-0949">S-adenosyl-L-methionine</keyword>
<accession>A0A2N2E1I9</accession>
<dbReference type="CDD" id="cd01335">
    <property type="entry name" value="Radical_SAM"/>
    <property type="match status" value="1"/>
</dbReference>
<dbReference type="GO" id="GO:0035599">
    <property type="term" value="F:aspartic acid methylthiotransferase activity"/>
    <property type="evidence" value="ECO:0007669"/>
    <property type="project" value="TreeGrafter"/>
</dbReference>
<keyword evidence="6" id="KW-0479">Metal-binding</keyword>
<dbReference type="InterPro" id="IPR023404">
    <property type="entry name" value="rSAM_horseshoe"/>
</dbReference>
<dbReference type="SUPFAM" id="SSF102114">
    <property type="entry name" value="Radical SAM enzymes"/>
    <property type="match status" value="1"/>
</dbReference>
<dbReference type="InterPro" id="IPR005839">
    <property type="entry name" value="Methylthiotransferase"/>
</dbReference>
<evidence type="ECO:0000256" key="3">
    <source>
        <dbReference type="ARBA" id="ARBA00022490"/>
    </source>
</evidence>
<dbReference type="PROSITE" id="PS51449">
    <property type="entry name" value="MTTASE_N"/>
    <property type="match status" value="1"/>
</dbReference>
<dbReference type="Proteomes" id="UP000233325">
    <property type="component" value="Unassembled WGS sequence"/>
</dbReference>
<dbReference type="PANTHER" id="PTHR43837">
    <property type="entry name" value="RIBOSOMAL PROTEIN S12 METHYLTHIOTRANSFERASE RIMO"/>
    <property type="match status" value="1"/>
</dbReference>
<sequence length="424" mass="47221">MSKNQPTFQIRALGCKVSQYDAAELRRELESQGFNMGNDNPSVVIINTCAVTKAAMKKDRQLARKLRAAHPEALLVVMGCWPQTNEKLAKAELADDSILFWGVGRIRELAELICEKVGKPVVAVKFESGLVVSSERSRYILKVGDGCNQFCSYCLIPFARGRLKSRERSIVLAEAKAAIEAGYDEIVLSGIHLGLYGTDLAGKYFLKDLLIELLQLSATTRFRLSSIEVTEVDDDLISLITQSDGRICRHLHISLQSGSDKILSAMKRPYNTEFFLDRLKAIRAAMPEIGVTTDVIVGFPGETDDDFNDTLSFLKKCNFAGIHVFPFSPHEQTAAFTLEGRVAPRQIKERALALRRVSEEAAQVYREGLLKRFAGQKMKLVSEKKGGEFIKGHSEFYPIFSFPKKLAPGLEAGKMIEVEVRHLS</sequence>
<dbReference type="PROSITE" id="PS01278">
    <property type="entry name" value="MTTASE_RADICAL"/>
    <property type="match status" value="1"/>
</dbReference>
<dbReference type="Pfam" id="PF04055">
    <property type="entry name" value="Radical_SAM"/>
    <property type="match status" value="1"/>
</dbReference>
<keyword evidence="2" id="KW-0004">4Fe-4S</keyword>
<protein>
    <submittedName>
        <fullName evidence="11">tRNA (N(6)-L-threonylcarbamoyladenosine(37)-C(2))-methylthiotransferase MtaB</fullName>
    </submittedName>
</protein>
<evidence type="ECO:0000256" key="2">
    <source>
        <dbReference type="ARBA" id="ARBA00022485"/>
    </source>
</evidence>
<dbReference type="PANTHER" id="PTHR43837:SF1">
    <property type="entry name" value="RIBOSOMAL PROTEIN US12 METHYLTHIOTRANSFERASE RIMO"/>
    <property type="match status" value="1"/>
</dbReference>
<dbReference type="InterPro" id="IPR007197">
    <property type="entry name" value="rSAM"/>
</dbReference>
<dbReference type="GO" id="GO:0046872">
    <property type="term" value="F:metal ion binding"/>
    <property type="evidence" value="ECO:0007669"/>
    <property type="project" value="UniProtKB-KW"/>
</dbReference>
<dbReference type="InterPro" id="IPR006638">
    <property type="entry name" value="Elp3/MiaA/NifB-like_rSAM"/>
</dbReference>
<dbReference type="SMART" id="SM00729">
    <property type="entry name" value="Elp3"/>
    <property type="match status" value="1"/>
</dbReference>
<dbReference type="Gene3D" id="3.40.50.12160">
    <property type="entry name" value="Methylthiotransferase, N-terminal domain"/>
    <property type="match status" value="1"/>
</dbReference>
<keyword evidence="4 11" id="KW-0808">Transferase</keyword>
<dbReference type="InterPro" id="IPR020612">
    <property type="entry name" value="Methylthiotransferase_CS"/>
</dbReference>
<keyword evidence="7" id="KW-0408">Iron</keyword>
<dbReference type="EMBL" id="PHAH01000014">
    <property type="protein sequence ID" value="PKM88604.1"/>
    <property type="molecule type" value="Genomic_DNA"/>
</dbReference>
<feature type="domain" description="MTTase N-terminal" evidence="9">
    <location>
        <begin position="6"/>
        <end position="118"/>
    </location>
</feature>
<dbReference type="SFLD" id="SFLDS00029">
    <property type="entry name" value="Radical_SAM"/>
    <property type="match status" value="1"/>
</dbReference>
<evidence type="ECO:0000256" key="8">
    <source>
        <dbReference type="ARBA" id="ARBA00023014"/>
    </source>
</evidence>
<dbReference type="GO" id="GO:0005829">
    <property type="term" value="C:cytosol"/>
    <property type="evidence" value="ECO:0007669"/>
    <property type="project" value="TreeGrafter"/>
</dbReference>
<dbReference type="PROSITE" id="PS51918">
    <property type="entry name" value="RADICAL_SAM"/>
    <property type="match status" value="1"/>
</dbReference>
<dbReference type="AlphaFoldDB" id="A0A2N2E1I9"/>
<evidence type="ECO:0000313" key="11">
    <source>
        <dbReference type="EMBL" id="PKM88604.1"/>
    </source>
</evidence>
<evidence type="ECO:0000256" key="4">
    <source>
        <dbReference type="ARBA" id="ARBA00022679"/>
    </source>
</evidence>
<dbReference type="InterPro" id="IPR058240">
    <property type="entry name" value="rSAM_sf"/>
</dbReference>
<reference evidence="11 12" key="1">
    <citation type="journal article" date="2017" name="ISME J.">
        <title>Potential for microbial H2 and metal transformations associated with novel bacteria and archaea in deep terrestrial subsurface sediments.</title>
        <authorList>
            <person name="Hernsdorf A.W."/>
            <person name="Amano Y."/>
            <person name="Miyakawa K."/>
            <person name="Ise K."/>
            <person name="Suzuki Y."/>
            <person name="Anantharaman K."/>
            <person name="Probst A."/>
            <person name="Burstein D."/>
            <person name="Thomas B.C."/>
            <person name="Banfield J.F."/>
        </authorList>
    </citation>
    <scope>NUCLEOTIDE SEQUENCE [LARGE SCALE GENOMIC DNA]</scope>
    <source>
        <strain evidence="11">HGW-Falkowbacteria-2</strain>
    </source>
</reference>
<evidence type="ECO:0000313" key="12">
    <source>
        <dbReference type="Proteomes" id="UP000233325"/>
    </source>
</evidence>
<feature type="domain" description="Radical SAM core" evidence="10">
    <location>
        <begin position="133"/>
        <end position="366"/>
    </location>
</feature>
<dbReference type="InterPro" id="IPR013848">
    <property type="entry name" value="Methylthiotransferase_N"/>
</dbReference>
<evidence type="ECO:0000256" key="7">
    <source>
        <dbReference type="ARBA" id="ARBA00023004"/>
    </source>
</evidence>
<evidence type="ECO:0000256" key="1">
    <source>
        <dbReference type="ARBA" id="ARBA00001966"/>
    </source>
</evidence>
<keyword evidence="8" id="KW-0411">Iron-sulfur</keyword>
<dbReference type="Pfam" id="PF00919">
    <property type="entry name" value="UPF0004"/>
    <property type="match status" value="1"/>
</dbReference>
<dbReference type="GO" id="GO:0051539">
    <property type="term" value="F:4 iron, 4 sulfur cluster binding"/>
    <property type="evidence" value="ECO:0007669"/>
    <property type="project" value="UniProtKB-KW"/>
</dbReference>
<dbReference type="SFLD" id="SFLDG01082">
    <property type="entry name" value="B12-binding_domain_containing"/>
    <property type="match status" value="1"/>
</dbReference>
<dbReference type="Gene3D" id="3.80.30.20">
    <property type="entry name" value="tm_1862 like domain"/>
    <property type="match status" value="1"/>
</dbReference>
<gene>
    <name evidence="11" type="ORF">CVU83_01400</name>
</gene>